<comment type="similarity">
    <text evidence="1">Belongs to the 'phage' integrase family.</text>
</comment>
<dbReference type="GO" id="GO:0015074">
    <property type="term" value="P:DNA integration"/>
    <property type="evidence" value="ECO:0007669"/>
    <property type="project" value="UniProtKB-KW"/>
</dbReference>
<accession>A0A1X3ANM2</accession>
<dbReference type="InterPro" id="IPR050090">
    <property type="entry name" value="Tyrosine_recombinase_XerCD"/>
</dbReference>
<dbReference type="PANTHER" id="PTHR30349">
    <property type="entry name" value="PHAGE INTEGRASE-RELATED"/>
    <property type="match status" value="1"/>
</dbReference>
<dbReference type="Pfam" id="PF14659">
    <property type="entry name" value="Phage_int_SAM_3"/>
    <property type="match status" value="1"/>
</dbReference>
<dbReference type="AlphaFoldDB" id="A0A1X3ANM2"/>
<dbReference type="Proteomes" id="UP000292223">
    <property type="component" value="Unassembled WGS sequence"/>
</dbReference>
<dbReference type="PANTHER" id="PTHR30349:SF64">
    <property type="entry name" value="PROPHAGE INTEGRASE INTD-RELATED"/>
    <property type="match status" value="1"/>
</dbReference>
<dbReference type="InterPro" id="IPR010998">
    <property type="entry name" value="Integrase_recombinase_N"/>
</dbReference>
<dbReference type="PROSITE" id="PS51898">
    <property type="entry name" value="TYR_RECOMBINASE"/>
    <property type="match status" value="1"/>
</dbReference>
<dbReference type="InterPro" id="IPR011010">
    <property type="entry name" value="DNA_brk_join_enz"/>
</dbReference>
<evidence type="ECO:0000313" key="5">
    <source>
        <dbReference type="EMBL" id="RYU31303.1"/>
    </source>
</evidence>
<dbReference type="GO" id="GO:0006310">
    <property type="term" value="P:DNA recombination"/>
    <property type="evidence" value="ECO:0007669"/>
    <property type="project" value="UniProtKB-KW"/>
</dbReference>
<dbReference type="InterPro" id="IPR013762">
    <property type="entry name" value="Integrase-like_cat_sf"/>
</dbReference>
<evidence type="ECO:0000256" key="2">
    <source>
        <dbReference type="ARBA" id="ARBA00022908"/>
    </source>
</evidence>
<keyword evidence="3" id="KW-0238">DNA-binding</keyword>
<evidence type="ECO:0000256" key="1">
    <source>
        <dbReference type="ARBA" id="ARBA00008857"/>
    </source>
</evidence>
<evidence type="ECO:0000256" key="4">
    <source>
        <dbReference type="ARBA" id="ARBA00023172"/>
    </source>
</evidence>
<dbReference type="GO" id="GO:0003677">
    <property type="term" value="F:DNA binding"/>
    <property type="evidence" value="ECO:0007669"/>
    <property type="project" value="UniProtKB-KW"/>
</dbReference>
<dbReference type="Pfam" id="PF14657">
    <property type="entry name" value="Arm-DNA-bind_4"/>
    <property type="match status" value="1"/>
</dbReference>
<keyword evidence="4" id="KW-0233">DNA recombination</keyword>
<comment type="caution">
    <text evidence="5">The sequence shown here is derived from an EMBL/GenBank/DDBJ whole genome shotgun (WGS) entry which is preliminary data.</text>
</comment>
<evidence type="ECO:0000313" key="6">
    <source>
        <dbReference type="Proteomes" id="UP000292223"/>
    </source>
</evidence>
<dbReference type="InterPro" id="IPR004107">
    <property type="entry name" value="Integrase_SAM-like_N"/>
</dbReference>
<proteinExistence type="inferred from homology"/>
<protein>
    <submittedName>
        <fullName evidence="5">Site-specific integrase</fullName>
    </submittedName>
</protein>
<dbReference type="EMBL" id="SEWT01000008">
    <property type="protein sequence ID" value="RYU31303.1"/>
    <property type="molecule type" value="Genomic_DNA"/>
</dbReference>
<gene>
    <name evidence="5" type="ORF">EU507_12390</name>
</gene>
<organism evidence="5 6">
    <name type="scientific">Enterococcus faecalis</name>
    <name type="common">Streptococcus faecalis</name>
    <dbReference type="NCBI Taxonomy" id="1351"/>
    <lineage>
        <taxon>Bacteria</taxon>
        <taxon>Bacillati</taxon>
        <taxon>Bacillota</taxon>
        <taxon>Bacilli</taxon>
        <taxon>Lactobacillales</taxon>
        <taxon>Enterococcaceae</taxon>
        <taxon>Enterococcus</taxon>
    </lineage>
</organism>
<dbReference type="Gene3D" id="1.10.150.130">
    <property type="match status" value="1"/>
</dbReference>
<name>A0A1X3ANM2_ENTFL</name>
<dbReference type="RefSeq" id="WP_002403733.1">
    <property type="nucleotide sequence ID" value="NZ_CABGHJ010000021.1"/>
</dbReference>
<sequence length="384" mass="44701">MAMIKQYQKKNGEKAWYFKIYLGTDPLTGKKKYTTKRGFRTQKEAKIALARLEMEIQKNGIPSSTNITFQEVAFMWLENYKNTVKESSYSRTEIIFRKHILPSFGKIEISKISTAYCQKIVNTWHSKGSSKQYPLFINYMNQVFKFAINIGVTNQNPVINVIVPKNQDIITSEKKIKFYTKDQLQIFLKSIEQSESTYITIRDYTLFRLLAFSGCRIGELLALTWDDLNIKTGELQINKTIAKSDHYYVSNTPKTKKSNRTLILDAKTITILKKWKLEQKKYLLKLGYTQPSHIFTNEENEFTINQAITDRYNIYRKKANLPNIGLHGFRHTHASLLYYAGADHKEVQERLGHANIKTTLDTYTHLTNDGKEKTTEKLSKYIGF</sequence>
<dbReference type="Gene3D" id="1.10.443.10">
    <property type="entry name" value="Intergrase catalytic core"/>
    <property type="match status" value="1"/>
</dbReference>
<dbReference type="InterPro" id="IPR002104">
    <property type="entry name" value="Integrase_catalytic"/>
</dbReference>
<dbReference type="SUPFAM" id="SSF56349">
    <property type="entry name" value="DNA breaking-rejoining enzymes"/>
    <property type="match status" value="1"/>
</dbReference>
<dbReference type="CDD" id="cd01189">
    <property type="entry name" value="INT_ICEBs1_C_like"/>
    <property type="match status" value="1"/>
</dbReference>
<keyword evidence="2" id="KW-0229">DNA integration</keyword>
<reference evidence="5 6" key="1">
    <citation type="submission" date="2019-02" db="EMBL/GenBank/DDBJ databases">
        <title>From farm to fork: dissemination of Tn554::fexA-optrA in linezolid-resistant Enterococcus faecalis clones from chicken feces and meat in Tunisia.</title>
        <authorList>
            <person name="Tedim A.P."/>
            <person name="Elghaieb H."/>
            <person name="Abbassi M.S."/>
            <person name="Novais C."/>
            <person name="Hassen A."/>
            <person name="Peixe L."/>
            <person name="Freitas A.R."/>
        </authorList>
    </citation>
    <scope>NUCLEOTIDE SEQUENCE [LARGE SCALE GENOMIC DNA]</scope>
    <source>
        <strain evidence="5 6">728T</strain>
    </source>
</reference>
<dbReference type="Pfam" id="PF00589">
    <property type="entry name" value="Phage_integrase"/>
    <property type="match status" value="1"/>
</dbReference>
<evidence type="ECO:0000256" key="3">
    <source>
        <dbReference type="ARBA" id="ARBA00023125"/>
    </source>
</evidence>
<dbReference type="InterPro" id="IPR028259">
    <property type="entry name" value="AP2-like_int_N"/>
</dbReference>